<protein>
    <submittedName>
        <fullName evidence="3">Uncharacterized protein</fullName>
    </submittedName>
</protein>
<dbReference type="OrthoDB" id="1311865at2"/>
<dbReference type="AlphaFoldDB" id="A0A086A2Z1"/>
<reference evidence="3 4" key="1">
    <citation type="submission" date="2014-07" db="EMBL/GenBank/DDBJ databases">
        <title>Genome of Chryseobacterium soli DSM 19298.</title>
        <authorList>
            <person name="Stropko S.J."/>
            <person name="Pipes S.E."/>
            <person name="Newman J."/>
        </authorList>
    </citation>
    <scope>NUCLEOTIDE SEQUENCE [LARGE SCALE GENOMIC DNA]</scope>
    <source>
        <strain evidence="3 4">DSM 19298</strain>
    </source>
</reference>
<accession>A0A086A2Z1</accession>
<gene>
    <name evidence="3" type="ORF">IW15_18020</name>
</gene>
<evidence type="ECO:0000256" key="1">
    <source>
        <dbReference type="SAM" id="MobiDB-lite"/>
    </source>
</evidence>
<feature type="region of interest" description="Disordered" evidence="1">
    <location>
        <begin position="273"/>
        <end position="308"/>
    </location>
</feature>
<keyword evidence="4" id="KW-1185">Reference proteome</keyword>
<proteinExistence type="predicted"/>
<name>A0A086A2Z1_9FLAO</name>
<evidence type="ECO:0000256" key="2">
    <source>
        <dbReference type="SAM" id="SignalP"/>
    </source>
</evidence>
<keyword evidence="2" id="KW-0732">Signal</keyword>
<evidence type="ECO:0000313" key="3">
    <source>
        <dbReference type="EMBL" id="KFF11055.1"/>
    </source>
</evidence>
<dbReference type="STRING" id="445961.IW15_18020"/>
<dbReference type="eggNOG" id="ENOG50331R4">
    <property type="taxonomic scope" value="Bacteria"/>
</dbReference>
<evidence type="ECO:0000313" key="4">
    <source>
        <dbReference type="Proteomes" id="UP000028705"/>
    </source>
</evidence>
<sequence length="402" mass="46091">MKKRVTLFLAILFASTIFAQEKKIDFANKFTYQSITKKYNDNKQFILALEVFANNSEGLLITNPRFADSYNSSQSFFYDDSGFSWVSFGINNRLTYNPQYEMSFDIDKETKPNYEVTNLNVKEKVGEYNCTQYSLKYRNRNFTDADSVENPDDSHSTLKVCIDDGNTTNNSNLLFIMTNYYGVNANSKNIFPKGLVVKIGDEKDYDTEYTMLIKSEKIAQTVYFDRKKEIQKETKFRDSLKLAEEKYNADKGIAEATKAASEAARSTVADAAKSAEDATNEVSTAENDLPKYESTYKKENSSESNLAMDEDISGNQKNALPKYCFRIKDDLPKFGNQEVAKHLKNYAGQVCDMYLTQGENSLVYVKGTIDEIRQEVLYLFTIREKLDQSDRKKLDDYLNNLD</sequence>
<feature type="chain" id="PRO_5001802164" evidence="2">
    <location>
        <begin position="20"/>
        <end position="402"/>
    </location>
</feature>
<dbReference type="RefSeq" id="WP_034713915.1">
    <property type="nucleotide sequence ID" value="NZ_JPRH01000008.1"/>
</dbReference>
<dbReference type="EMBL" id="JPRH01000008">
    <property type="protein sequence ID" value="KFF11055.1"/>
    <property type="molecule type" value="Genomic_DNA"/>
</dbReference>
<feature type="signal peptide" evidence="2">
    <location>
        <begin position="1"/>
        <end position="19"/>
    </location>
</feature>
<dbReference type="Proteomes" id="UP000028705">
    <property type="component" value="Unassembled WGS sequence"/>
</dbReference>
<organism evidence="3 4">
    <name type="scientific">Chryseobacterium soli</name>
    <dbReference type="NCBI Taxonomy" id="445961"/>
    <lineage>
        <taxon>Bacteria</taxon>
        <taxon>Pseudomonadati</taxon>
        <taxon>Bacteroidota</taxon>
        <taxon>Flavobacteriia</taxon>
        <taxon>Flavobacteriales</taxon>
        <taxon>Weeksellaceae</taxon>
        <taxon>Chryseobacterium group</taxon>
        <taxon>Chryseobacterium</taxon>
    </lineage>
</organism>
<feature type="compositionally biased region" description="Basic and acidic residues" evidence="1">
    <location>
        <begin position="288"/>
        <end position="301"/>
    </location>
</feature>
<comment type="caution">
    <text evidence="3">The sequence shown here is derived from an EMBL/GenBank/DDBJ whole genome shotgun (WGS) entry which is preliminary data.</text>
</comment>